<name>A0ABY8RIU3_9HYPH</name>
<proteinExistence type="predicted"/>
<reference evidence="2 3" key="1">
    <citation type="journal article" date="2023" name="Syst. Appl. Microbiol.">
        <title>Agrobacterium cucumeris sp. nov. isolated from crazy roots on cucumber (Cucumis sativus).</title>
        <authorList>
            <person name="Warabieda M."/>
            <person name="Kuzmanovic N."/>
            <person name="Trzcinski P."/>
            <person name="Pulawska J."/>
        </authorList>
    </citation>
    <scope>NUCLEOTIDE SEQUENCE [LARGE SCALE GENOMIC DNA]</scope>
    <source>
        <strain evidence="2 3">O132</strain>
    </source>
</reference>
<evidence type="ECO:0000313" key="3">
    <source>
        <dbReference type="Proteomes" id="UP001225611"/>
    </source>
</evidence>
<protein>
    <submittedName>
        <fullName evidence="2">Uncharacterized protein</fullName>
    </submittedName>
</protein>
<dbReference type="EMBL" id="CP080387">
    <property type="protein sequence ID" value="WHO06964.1"/>
    <property type="molecule type" value="Genomic_DNA"/>
</dbReference>
<organism evidence="2 3">
    <name type="scientific">Agrobacterium cucumeris</name>
    <dbReference type="NCBI Taxonomy" id="2862866"/>
    <lineage>
        <taxon>Bacteria</taxon>
        <taxon>Pseudomonadati</taxon>
        <taxon>Pseudomonadota</taxon>
        <taxon>Alphaproteobacteria</taxon>
        <taxon>Hyphomicrobiales</taxon>
        <taxon>Rhizobiaceae</taxon>
        <taxon>Rhizobium/Agrobacterium group</taxon>
        <taxon>Agrobacterium</taxon>
    </lineage>
</organism>
<evidence type="ECO:0000256" key="1">
    <source>
        <dbReference type="SAM" id="SignalP"/>
    </source>
</evidence>
<feature type="chain" id="PRO_5045740967" evidence="1">
    <location>
        <begin position="22"/>
        <end position="139"/>
    </location>
</feature>
<keyword evidence="1" id="KW-0732">Signal</keyword>
<gene>
    <name evidence="2" type="ORF">KZ699_07500</name>
</gene>
<evidence type="ECO:0000313" key="2">
    <source>
        <dbReference type="EMBL" id="WHO06964.1"/>
    </source>
</evidence>
<dbReference type="RefSeq" id="WP_269699772.1">
    <property type="nucleotide sequence ID" value="NZ_CP080387.1"/>
</dbReference>
<feature type="signal peptide" evidence="1">
    <location>
        <begin position="1"/>
        <end position="21"/>
    </location>
</feature>
<dbReference type="Proteomes" id="UP001225611">
    <property type="component" value="Chromosome 1"/>
</dbReference>
<accession>A0ABY8RIU3</accession>
<keyword evidence="3" id="KW-1185">Reference proteome</keyword>
<sequence length="139" mass="14362">MPAKLITAALISLSIAAPVNAEPVPTAQFGLADDEHPITKVADKKKKKSAQRIPKAGDVLIGPVEGFHKPDFSRGRRVREGRDLGGLIGEAVNTFMGGGLSSGGGSRGRTTGAHQIPMGGYGQNCGPQYGTRNPTSPAC</sequence>